<dbReference type="Proteomes" id="UP000648535">
    <property type="component" value="Unassembled WGS sequence"/>
</dbReference>
<dbReference type="SUPFAM" id="SSF54975">
    <property type="entry name" value="Acylphosphatase/BLUF domain-like"/>
    <property type="match status" value="1"/>
</dbReference>
<dbReference type="GO" id="GO:0009882">
    <property type="term" value="F:blue light photoreceptor activity"/>
    <property type="evidence" value="ECO:0007669"/>
    <property type="project" value="InterPro"/>
</dbReference>
<gene>
    <name evidence="2" type="ORF">GCM10009769_26960</name>
</gene>
<dbReference type="PROSITE" id="PS50925">
    <property type="entry name" value="BLUF"/>
    <property type="match status" value="1"/>
</dbReference>
<dbReference type="InterPro" id="IPR036046">
    <property type="entry name" value="Acylphosphatase-like_dom_sf"/>
</dbReference>
<evidence type="ECO:0000313" key="2">
    <source>
        <dbReference type="EMBL" id="GGL07306.1"/>
    </source>
</evidence>
<dbReference type="AlphaFoldDB" id="A0A8H9GDX7"/>
<feature type="domain" description="BLUF" evidence="1">
    <location>
        <begin position="14"/>
        <end position="105"/>
    </location>
</feature>
<dbReference type="InterPro" id="IPR007024">
    <property type="entry name" value="BLUF_domain"/>
</dbReference>
<protein>
    <recommendedName>
        <fullName evidence="1">BLUF domain-containing protein</fullName>
    </recommendedName>
</protein>
<comment type="caution">
    <text evidence="2">The sequence shown here is derived from an EMBL/GenBank/DDBJ whole genome shotgun (WGS) entry which is preliminary data.</text>
</comment>
<dbReference type="GO" id="GO:0071949">
    <property type="term" value="F:FAD binding"/>
    <property type="evidence" value="ECO:0007669"/>
    <property type="project" value="InterPro"/>
</dbReference>
<dbReference type="EMBL" id="BMOI01000012">
    <property type="protein sequence ID" value="GGL07306.1"/>
    <property type="molecule type" value="Genomic_DNA"/>
</dbReference>
<dbReference type="Gene3D" id="3.30.70.100">
    <property type="match status" value="1"/>
</dbReference>
<reference evidence="2" key="2">
    <citation type="submission" date="2020-09" db="EMBL/GenBank/DDBJ databases">
        <authorList>
            <person name="Sun Q."/>
            <person name="Ohkuma M."/>
        </authorList>
    </citation>
    <scope>NUCLEOTIDE SEQUENCE</scope>
    <source>
        <strain evidence="2">JCM 1480</strain>
    </source>
</reference>
<organism evidence="2 3">
    <name type="scientific">Curtobacterium luteum</name>
    <dbReference type="NCBI Taxonomy" id="33881"/>
    <lineage>
        <taxon>Bacteria</taxon>
        <taxon>Bacillati</taxon>
        <taxon>Actinomycetota</taxon>
        <taxon>Actinomycetes</taxon>
        <taxon>Micrococcales</taxon>
        <taxon>Microbacteriaceae</taxon>
        <taxon>Curtobacterium</taxon>
    </lineage>
</organism>
<sequence length="166" mass="18383">MFRTGTTLAPMTSLTSLVYMSVAVDELTDHDLVAMLREARLRNDALGVSGLLLAKDGRFLQVVEGPAWSVEDRFAAIERDPRHTEVQSLSREQIESRRFDGWAMAFGSPSDADVLDEPGFSGFLQRREGLPASLSGTSADFLLRWFRGRDLGAGREERITLGRHAA</sequence>
<dbReference type="SMART" id="SM01034">
    <property type="entry name" value="BLUF"/>
    <property type="match status" value="1"/>
</dbReference>
<evidence type="ECO:0000313" key="3">
    <source>
        <dbReference type="Proteomes" id="UP000648535"/>
    </source>
</evidence>
<dbReference type="Pfam" id="PF04940">
    <property type="entry name" value="BLUF"/>
    <property type="match status" value="1"/>
</dbReference>
<name>A0A8H9GDX7_9MICO</name>
<reference evidence="2" key="1">
    <citation type="journal article" date="2014" name="Int. J. Syst. Evol. Microbiol.">
        <title>Complete genome sequence of Corynebacterium casei LMG S-19264T (=DSM 44701T), isolated from a smear-ripened cheese.</title>
        <authorList>
            <consortium name="US DOE Joint Genome Institute (JGI-PGF)"/>
            <person name="Walter F."/>
            <person name="Albersmeier A."/>
            <person name="Kalinowski J."/>
            <person name="Ruckert C."/>
        </authorList>
    </citation>
    <scope>NUCLEOTIDE SEQUENCE</scope>
    <source>
        <strain evidence="2">JCM 1480</strain>
    </source>
</reference>
<accession>A0A8H9GDX7</accession>
<evidence type="ECO:0000259" key="1">
    <source>
        <dbReference type="PROSITE" id="PS50925"/>
    </source>
</evidence>
<proteinExistence type="predicted"/>